<evidence type="ECO:0000313" key="3">
    <source>
        <dbReference type="Proteomes" id="UP000504632"/>
    </source>
</evidence>
<proteinExistence type="predicted"/>
<dbReference type="InterPro" id="IPR001611">
    <property type="entry name" value="Leu-rich_rpt"/>
</dbReference>
<organism evidence="3 4">
    <name type="scientific">Chanos chanos</name>
    <name type="common">Milkfish</name>
    <name type="synonym">Mugil chanos</name>
    <dbReference type="NCBI Taxonomy" id="29144"/>
    <lineage>
        <taxon>Eukaryota</taxon>
        <taxon>Metazoa</taxon>
        <taxon>Chordata</taxon>
        <taxon>Craniata</taxon>
        <taxon>Vertebrata</taxon>
        <taxon>Euteleostomi</taxon>
        <taxon>Actinopterygii</taxon>
        <taxon>Neopterygii</taxon>
        <taxon>Teleostei</taxon>
        <taxon>Ostariophysi</taxon>
        <taxon>Gonorynchiformes</taxon>
        <taxon>Chanidae</taxon>
        <taxon>Chanos</taxon>
    </lineage>
</organism>
<dbReference type="SUPFAM" id="SSF52058">
    <property type="entry name" value="L domain-like"/>
    <property type="match status" value="1"/>
</dbReference>
<feature type="region of interest" description="Disordered" evidence="2">
    <location>
        <begin position="602"/>
        <end position="643"/>
    </location>
</feature>
<dbReference type="GeneID" id="115820730"/>
<reference evidence="4" key="1">
    <citation type="submission" date="2025-08" db="UniProtKB">
        <authorList>
            <consortium name="RefSeq"/>
        </authorList>
    </citation>
    <scope>IDENTIFICATION</scope>
</reference>
<dbReference type="PANTHER" id="PTHR46723">
    <property type="entry name" value="LEUCINE-RICH REPEAT AND IQ DOMAIN-CONTAINING PROTEIN 3"/>
    <property type="match status" value="1"/>
</dbReference>
<dbReference type="PANTHER" id="PTHR46723:SF1">
    <property type="entry name" value="LEUCINE-RICH REPEAT AND IQ DOMAIN-CONTAINING PROTEIN 3"/>
    <property type="match status" value="1"/>
</dbReference>
<feature type="coiled-coil region" evidence="1">
    <location>
        <begin position="486"/>
        <end position="548"/>
    </location>
</feature>
<gene>
    <name evidence="4" type="primary">lrriq3</name>
</gene>
<dbReference type="Gene3D" id="3.80.10.10">
    <property type="entry name" value="Ribonuclease Inhibitor"/>
    <property type="match status" value="1"/>
</dbReference>
<accession>A0A6J2W7J6</accession>
<dbReference type="PROSITE" id="PS50096">
    <property type="entry name" value="IQ"/>
    <property type="match status" value="1"/>
</dbReference>
<dbReference type="Proteomes" id="UP000504632">
    <property type="component" value="Chromosome 9"/>
</dbReference>
<dbReference type="OrthoDB" id="676979at2759"/>
<dbReference type="AlphaFoldDB" id="A0A6J2W7J6"/>
<dbReference type="InParanoid" id="A0A6J2W7J6"/>
<sequence length="643" mass="73849">MCSQRAPRDFLISCSESMILDHGQSVEHKSKETDLQDIVMVRLSSLLLKNVQKLGCCRSLRICILADNFIAKIDALVECVHLVKLDLKGNQIKQLPDAVFWSQLKELQLLNLHDNSMSTQDNITGLSGCSRLSALTLYNTPVSLKGQYRHFLVNVIWSLKALDNYVISDEEIIEDRHQPMKFKSKSRHFYVNLYPASKADSFKTEIKTVHQIIAKINRIQAMYSPTLIIQRWIRGYLTRKKLGIRQSRAVRSSNRLKEQLSASFPVGADWGPTASSKAAPKECIGVKVNQHVHIPKIFQEAMHQISTDKKKQKNQHPLFKTPQNSKILKSDKVKLNEFVKGMPIDITPLYFYNDDPKNTNICVFGLKAMIHPIVPRNHVVFSRQVAARHIHETTSLLHNMKQRPCILPPCCPPMVTIDKSTMGCSPGSICRTQCQATKKVYEDLKNAEERRLLTGRKEQVAQSWARREEARTRRLGLMEARRTEALRRHERDQAELEDSLRTVKASHIRKVQEVQQKYALFLEEKRRLATEEELLKNFIRQHASLEKAIMKHKTCKRLFVDKQENSNQVIYNKQQAKPQRLLTQSNRKTSVQEESIELIESGDSHLASKHNYRRSKSDTRVSSSTATHSKVKDLQVDPVSQTT</sequence>
<dbReference type="InterPro" id="IPR052859">
    <property type="entry name" value="LRR-IQ_domain_protein"/>
</dbReference>
<dbReference type="InterPro" id="IPR032675">
    <property type="entry name" value="LRR_dom_sf"/>
</dbReference>
<evidence type="ECO:0000256" key="2">
    <source>
        <dbReference type="SAM" id="MobiDB-lite"/>
    </source>
</evidence>
<dbReference type="CTD" id="127255"/>
<keyword evidence="3" id="KW-1185">Reference proteome</keyword>
<keyword evidence="1" id="KW-0175">Coiled coil</keyword>
<evidence type="ECO:0000313" key="4">
    <source>
        <dbReference type="RefSeq" id="XP_030640243.1"/>
    </source>
</evidence>
<name>A0A6J2W7J6_CHACN</name>
<dbReference type="RefSeq" id="XP_030640243.1">
    <property type="nucleotide sequence ID" value="XM_030784383.1"/>
</dbReference>
<dbReference type="PROSITE" id="PS51450">
    <property type="entry name" value="LRR"/>
    <property type="match status" value="1"/>
</dbReference>
<protein>
    <submittedName>
        <fullName evidence="4">Uncharacterized protein lrriq3</fullName>
    </submittedName>
</protein>
<evidence type="ECO:0000256" key="1">
    <source>
        <dbReference type="SAM" id="Coils"/>
    </source>
</evidence>